<keyword evidence="2" id="KW-1185">Reference proteome</keyword>
<protein>
    <submittedName>
        <fullName evidence="1">Uncharacterized protein</fullName>
    </submittedName>
</protein>
<reference evidence="1 2" key="1">
    <citation type="journal article" date="2020" name="BMC Genomics">
        <title>Intraspecific diversification of the crop wild relative Brassica cretica Lam. using demographic model selection.</title>
        <authorList>
            <person name="Kioukis A."/>
            <person name="Michalopoulou V.A."/>
            <person name="Briers L."/>
            <person name="Pirintsos S."/>
            <person name="Studholme D.J."/>
            <person name="Pavlidis P."/>
            <person name="Sarris P.F."/>
        </authorList>
    </citation>
    <scope>NUCLEOTIDE SEQUENCE [LARGE SCALE GENOMIC DNA]</scope>
    <source>
        <strain evidence="2">cv. PFS-1207/04</strain>
    </source>
</reference>
<name>A0ABQ7EJV2_BRACR</name>
<comment type="caution">
    <text evidence="1">The sequence shown here is derived from an EMBL/GenBank/DDBJ whole genome shotgun (WGS) entry which is preliminary data.</text>
</comment>
<dbReference type="EMBL" id="QGKV02000299">
    <property type="protein sequence ID" value="KAF3597483.1"/>
    <property type="molecule type" value="Genomic_DNA"/>
</dbReference>
<organism evidence="1 2">
    <name type="scientific">Brassica cretica</name>
    <name type="common">Mustard</name>
    <dbReference type="NCBI Taxonomy" id="69181"/>
    <lineage>
        <taxon>Eukaryota</taxon>
        <taxon>Viridiplantae</taxon>
        <taxon>Streptophyta</taxon>
        <taxon>Embryophyta</taxon>
        <taxon>Tracheophyta</taxon>
        <taxon>Spermatophyta</taxon>
        <taxon>Magnoliopsida</taxon>
        <taxon>eudicotyledons</taxon>
        <taxon>Gunneridae</taxon>
        <taxon>Pentapetalae</taxon>
        <taxon>rosids</taxon>
        <taxon>malvids</taxon>
        <taxon>Brassicales</taxon>
        <taxon>Brassicaceae</taxon>
        <taxon>Brassiceae</taxon>
        <taxon>Brassica</taxon>
    </lineage>
</organism>
<dbReference type="Proteomes" id="UP000266723">
    <property type="component" value="Unassembled WGS sequence"/>
</dbReference>
<gene>
    <name evidence="1" type="ORF">DY000_02022412</name>
</gene>
<sequence length="179" mass="20676">MTLTSYSAQTSSLARSDDVNEFYGYDYRNMFYMWRMETNKWNSLGFIVDDERGSSLSMIHEDISYNDLIGVVLEDFGMDDNRNSIRCLRPDPPSPSRSAVSVQIHEADEIETQNLKMLNPQQDSQLIAEFVPFSSDKRYATTQVKAPPQLQKTGAVRMLTVSHGFVYEPYALHEKILWW</sequence>
<accession>A0ABQ7EJV2</accession>
<evidence type="ECO:0000313" key="2">
    <source>
        <dbReference type="Proteomes" id="UP000266723"/>
    </source>
</evidence>
<evidence type="ECO:0000313" key="1">
    <source>
        <dbReference type="EMBL" id="KAF3597483.1"/>
    </source>
</evidence>
<proteinExistence type="predicted"/>